<feature type="compositionally biased region" description="Low complexity" evidence="1">
    <location>
        <begin position="90"/>
        <end position="103"/>
    </location>
</feature>
<feature type="region of interest" description="Disordered" evidence="1">
    <location>
        <begin position="90"/>
        <end position="125"/>
    </location>
</feature>
<dbReference type="Proteomes" id="UP000266841">
    <property type="component" value="Unassembled WGS sequence"/>
</dbReference>
<comment type="caution">
    <text evidence="2">The sequence shown here is derived from an EMBL/GenBank/DDBJ whole genome shotgun (WGS) entry which is preliminary data.</text>
</comment>
<evidence type="ECO:0000313" key="3">
    <source>
        <dbReference type="Proteomes" id="UP000266841"/>
    </source>
</evidence>
<protein>
    <submittedName>
        <fullName evidence="2">Uncharacterized protein</fullName>
    </submittedName>
</protein>
<evidence type="ECO:0000256" key="1">
    <source>
        <dbReference type="SAM" id="MobiDB-lite"/>
    </source>
</evidence>
<sequence length="143" mass="14843">AHRVGVAGAEVPVVVAPRPAAELVAPLVGESLADGRRRAVRRGVVAGLVVRVPPLAAPRRRVGEARPPPADPRARRLLVVVVPAPAASAAVVPSPARAPQPARAPDRREVVRHAPPPPAEEDLYRGSFMADRVAAMAEPGVPP</sequence>
<evidence type="ECO:0000313" key="2">
    <source>
        <dbReference type="EMBL" id="EJK61351.1"/>
    </source>
</evidence>
<feature type="non-terminal residue" evidence="2">
    <location>
        <position position="1"/>
    </location>
</feature>
<proteinExistence type="predicted"/>
<dbReference type="EMBL" id="AGNL01020113">
    <property type="protein sequence ID" value="EJK61351.1"/>
    <property type="molecule type" value="Genomic_DNA"/>
</dbReference>
<accession>K0SK22</accession>
<reference evidence="2 3" key="1">
    <citation type="journal article" date="2012" name="Genome Biol.">
        <title>Genome and low-iron response of an oceanic diatom adapted to chronic iron limitation.</title>
        <authorList>
            <person name="Lommer M."/>
            <person name="Specht M."/>
            <person name="Roy A.S."/>
            <person name="Kraemer L."/>
            <person name="Andreson R."/>
            <person name="Gutowska M.A."/>
            <person name="Wolf J."/>
            <person name="Bergner S.V."/>
            <person name="Schilhabel M.B."/>
            <person name="Klostermeier U.C."/>
            <person name="Beiko R.G."/>
            <person name="Rosenstiel P."/>
            <person name="Hippler M."/>
            <person name="Laroche J."/>
        </authorList>
    </citation>
    <scope>NUCLEOTIDE SEQUENCE [LARGE SCALE GENOMIC DNA]</scope>
    <source>
        <strain evidence="2 3">CCMP1005</strain>
    </source>
</reference>
<dbReference type="AlphaFoldDB" id="K0SK22"/>
<keyword evidence="3" id="KW-1185">Reference proteome</keyword>
<gene>
    <name evidence="2" type="ORF">THAOC_18177</name>
</gene>
<name>K0SK22_THAOC</name>
<organism evidence="2 3">
    <name type="scientific">Thalassiosira oceanica</name>
    <name type="common">Marine diatom</name>
    <dbReference type="NCBI Taxonomy" id="159749"/>
    <lineage>
        <taxon>Eukaryota</taxon>
        <taxon>Sar</taxon>
        <taxon>Stramenopiles</taxon>
        <taxon>Ochrophyta</taxon>
        <taxon>Bacillariophyta</taxon>
        <taxon>Coscinodiscophyceae</taxon>
        <taxon>Thalassiosirophycidae</taxon>
        <taxon>Thalassiosirales</taxon>
        <taxon>Thalassiosiraceae</taxon>
        <taxon>Thalassiosira</taxon>
    </lineage>
</organism>